<name>A0A7Y0AV13_9HYPH</name>
<keyword evidence="1" id="KW-0472">Membrane</keyword>
<dbReference type="EMBL" id="JABBGK010000001">
    <property type="protein sequence ID" value="NML73892.1"/>
    <property type="molecule type" value="Genomic_DNA"/>
</dbReference>
<dbReference type="PROSITE" id="PS50887">
    <property type="entry name" value="GGDEF"/>
    <property type="match status" value="1"/>
</dbReference>
<dbReference type="CDD" id="cd01949">
    <property type="entry name" value="GGDEF"/>
    <property type="match status" value="1"/>
</dbReference>
<feature type="transmembrane region" description="Helical" evidence="1">
    <location>
        <begin position="21"/>
        <end position="41"/>
    </location>
</feature>
<keyword evidence="1" id="KW-1133">Transmembrane helix</keyword>
<feature type="domain" description="GGDEF" evidence="2">
    <location>
        <begin position="346"/>
        <end position="480"/>
    </location>
</feature>
<dbReference type="SUPFAM" id="SSF55073">
    <property type="entry name" value="Nucleotide cyclase"/>
    <property type="match status" value="1"/>
</dbReference>
<evidence type="ECO:0000313" key="4">
    <source>
        <dbReference type="Proteomes" id="UP000541470"/>
    </source>
</evidence>
<dbReference type="InterPro" id="IPR029787">
    <property type="entry name" value="Nucleotide_cyclase"/>
</dbReference>
<protein>
    <submittedName>
        <fullName evidence="3">Diguanylate cyclase</fullName>
    </submittedName>
</protein>
<dbReference type="Gene3D" id="3.30.70.270">
    <property type="match status" value="1"/>
</dbReference>
<dbReference type="InterPro" id="IPR052163">
    <property type="entry name" value="DGC-Regulatory_Protein"/>
</dbReference>
<dbReference type="InterPro" id="IPR007892">
    <property type="entry name" value="CHASE4"/>
</dbReference>
<proteinExistence type="predicted"/>
<dbReference type="PANTHER" id="PTHR46663:SF2">
    <property type="entry name" value="GGDEF DOMAIN-CONTAINING PROTEIN"/>
    <property type="match status" value="1"/>
</dbReference>
<dbReference type="SMART" id="SM00267">
    <property type="entry name" value="GGDEF"/>
    <property type="match status" value="1"/>
</dbReference>
<dbReference type="InterPro" id="IPR043128">
    <property type="entry name" value="Rev_trsase/Diguanyl_cyclase"/>
</dbReference>
<sequence>MAADEMVGIRGNVSPRRLSRLVLAFAATLITLSGLSLLYVGSIASDEADQQAAVTELKLFENALKDRQSLLARDQLSMARWDRSVKYVVLKFREAFVEDEFVSSLWYDFGQDRTFLVDPGGQIVMTGQEDRVDFTRRTPDPEGDIAAIARKAVERHNANRVAVQGGFSQKQVTSIDVAKIAEFAFAEIDGEPMIVSAMAIVPDDEEVVLPEGAPYIVISAKPIDIELVRDLNSQLDFADVAFGPDAGGKVPLRSASGRVIGSFDWTGAHPGSHIWAVVVPVALFLSCLLALASLFIVRHIRSLSLQLEESEQRNREIALHDPLSGLANRRSFSEALEHAAGKAAASRFAVIAGDLDRFKAINDTWGHAAGDLVIKTVASRLAETVGDDGLVGRIGGDEFVILVNGFSDRARLSLLASRLMSAVGAPITLDNGVTTDVGISLGIAVVPDDATGANAIMATADRALYASKEGGRGRALFAADQSSGAARSASSGASHAA</sequence>
<feature type="transmembrane region" description="Helical" evidence="1">
    <location>
        <begin position="274"/>
        <end position="297"/>
    </location>
</feature>
<evidence type="ECO:0000256" key="1">
    <source>
        <dbReference type="SAM" id="Phobius"/>
    </source>
</evidence>
<dbReference type="AlphaFoldDB" id="A0A7Y0AV13"/>
<organism evidence="3 4">
    <name type="scientific">Rhizobium terricola</name>
    <dbReference type="NCBI Taxonomy" id="2728849"/>
    <lineage>
        <taxon>Bacteria</taxon>
        <taxon>Pseudomonadati</taxon>
        <taxon>Pseudomonadota</taxon>
        <taxon>Alphaproteobacteria</taxon>
        <taxon>Hyphomicrobiales</taxon>
        <taxon>Rhizobiaceae</taxon>
        <taxon>Rhizobium/Agrobacterium group</taxon>
        <taxon>Rhizobium</taxon>
    </lineage>
</organism>
<dbReference type="PANTHER" id="PTHR46663">
    <property type="entry name" value="DIGUANYLATE CYCLASE DGCT-RELATED"/>
    <property type="match status" value="1"/>
</dbReference>
<keyword evidence="4" id="KW-1185">Reference proteome</keyword>
<evidence type="ECO:0000259" key="2">
    <source>
        <dbReference type="PROSITE" id="PS50887"/>
    </source>
</evidence>
<gene>
    <name evidence="3" type="ORF">HHL25_07115</name>
</gene>
<dbReference type="Pfam" id="PF00990">
    <property type="entry name" value="GGDEF"/>
    <property type="match status" value="1"/>
</dbReference>
<accession>A0A7Y0AV13</accession>
<reference evidence="3 4" key="1">
    <citation type="submission" date="2020-04" db="EMBL/GenBank/DDBJ databases">
        <title>Rhizobium sp. S-51 isolated from soil.</title>
        <authorList>
            <person name="Dahal R.H."/>
        </authorList>
    </citation>
    <scope>NUCLEOTIDE SEQUENCE [LARGE SCALE GENOMIC DNA]</scope>
    <source>
        <strain evidence="3 4">S-51</strain>
    </source>
</reference>
<dbReference type="NCBIfam" id="TIGR00254">
    <property type="entry name" value="GGDEF"/>
    <property type="match status" value="1"/>
</dbReference>
<dbReference type="Proteomes" id="UP000541470">
    <property type="component" value="Unassembled WGS sequence"/>
</dbReference>
<dbReference type="RefSeq" id="WP_169588582.1">
    <property type="nucleotide sequence ID" value="NZ_JABBGK010000001.1"/>
</dbReference>
<dbReference type="Pfam" id="PF05228">
    <property type="entry name" value="CHASE4"/>
    <property type="match status" value="1"/>
</dbReference>
<comment type="caution">
    <text evidence="3">The sequence shown here is derived from an EMBL/GenBank/DDBJ whole genome shotgun (WGS) entry which is preliminary data.</text>
</comment>
<dbReference type="InterPro" id="IPR000160">
    <property type="entry name" value="GGDEF_dom"/>
</dbReference>
<keyword evidence="1" id="KW-0812">Transmembrane</keyword>
<evidence type="ECO:0000313" key="3">
    <source>
        <dbReference type="EMBL" id="NML73892.1"/>
    </source>
</evidence>